<dbReference type="Gene3D" id="3.40.50.1820">
    <property type="entry name" value="alpha/beta hydrolase"/>
    <property type="match status" value="1"/>
</dbReference>
<dbReference type="SUPFAM" id="SSF53474">
    <property type="entry name" value="alpha/beta-Hydrolases"/>
    <property type="match status" value="1"/>
</dbReference>
<feature type="non-terminal residue" evidence="2">
    <location>
        <position position="393"/>
    </location>
</feature>
<accession>A0A9D1MFS5</accession>
<feature type="domain" description="Dienelactone hydrolase" evidence="1">
    <location>
        <begin position="55"/>
        <end position="252"/>
    </location>
</feature>
<protein>
    <submittedName>
        <fullName evidence="2">Dienelactone hydrolase family protein</fullName>
    </submittedName>
</protein>
<dbReference type="EMBL" id="DVMZ01000131">
    <property type="protein sequence ID" value="HIU59416.1"/>
    <property type="molecule type" value="Genomic_DNA"/>
</dbReference>
<name>A0A9D1MFS5_9FIRM</name>
<reference evidence="2" key="2">
    <citation type="journal article" date="2021" name="PeerJ">
        <title>Extensive microbial diversity within the chicken gut microbiome revealed by metagenomics and culture.</title>
        <authorList>
            <person name="Gilroy R."/>
            <person name="Ravi A."/>
            <person name="Getino M."/>
            <person name="Pursley I."/>
            <person name="Horton D.L."/>
            <person name="Alikhan N.F."/>
            <person name="Baker D."/>
            <person name="Gharbi K."/>
            <person name="Hall N."/>
            <person name="Watson M."/>
            <person name="Adriaenssens E.M."/>
            <person name="Foster-Nyarko E."/>
            <person name="Jarju S."/>
            <person name="Secka A."/>
            <person name="Antonio M."/>
            <person name="Oren A."/>
            <person name="Chaudhuri R.R."/>
            <person name="La Ragione R."/>
            <person name="Hildebrand F."/>
            <person name="Pallen M.J."/>
        </authorList>
    </citation>
    <scope>NUCLEOTIDE SEQUENCE</scope>
    <source>
        <strain evidence="2">11687</strain>
    </source>
</reference>
<dbReference type="InterPro" id="IPR029058">
    <property type="entry name" value="AB_hydrolase_fold"/>
</dbReference>
<keyword evidence="2" id="KW-0378">Hydrolase</keyword>
<dbReference type="AlphaFoldDB" id="A0A9D1MFS5"/>
<evidence type="ECO:0000259" key="1">
    <source>
        <dbReference type="Pfam" id="PF01738"/>
    </source>
</evidence>
<dbReference type="Proteomes" id="UP000824081">
    <property type="component" value="Unassembled WGS sequence"/>
</dbReference>
<gene>
    <name evidence="2" type="ORF">IAC57_04860</name>
</gene>
<proteinExistence type="predicted"/>
<reference evidence="2" key="1">
    <citation type="submission" date="2020-10" db="EMBL/GenBank/DDBJ databases">
        <authorList>
            <person name="Gilroy R."/>
        </authorList>
    </citation>
    <scope>NUCLEOTIDE SEQUENCE</scope>
    <source>
        <strain evidence="2">11687</strain>
    </source>
</reference>
<dbReference type="InterPro" id="IPR002925">
    <property type="entry name" value="Dienelactn_hydro"/>
</dbReference>
<dbReference type="GO" id="GO:0016787">
    <property type="term" value="F:hydrolase activity"/>
    <property type="evidence" value="ECO:0007669"/>
    <property type="project" value="UniProtKB-KW"/>
</dbReference>
<evidence type="ECO:0000313" key="2">
    <source>
        <dbReference type="EMBL" id="HIU59416.1"/>
    </source>
</evidence>
<evidence type="ECO:0000313" key="3">
    <source>
        <dbReference type="Proteomes" id="UP000824081"/>
    </source>
</evidence>
<sequence>MILSAVSLWKKFDVSNPLNPEVLNRTEDKAAGMVFSDVVYSGRAAEDGDVRIFAMFGKPSSGGKFPVVLLLPDAGTELDQELLYYFIDKGYAVLMPDYSGERGDGASSPHTAYPPSLSYANSSESGGLDVLTEDADKTCWFEWISVALYSIEYLKTREDVTEIGIVGIRTGGEIAWKAMLSPSVRCGVLVNAAGWRAYRNIGKFADNAENNMSDERHRYIAGIESQSWAPFVKCPVLMLCALRDETFDYDRAYDTYSRIGAPDGSAITYSADSGSCIGPDAIADMDLFLERNLKGREIYIPKPLNISLKNENGTLRAEVEFDEGGILDGACLYYAESGERTKSTFREWHRILRADGKEVKNGKMTCELRPYGGASAVFVYATAKYINGFKVAS</sequence>
<organism evidence="2 3">
    <name type="scientific">Candidatus Scatosoma pullistercoris</name>
    <dbReference type="NCBI Taxonomy" id="2840934"/>
    <lineage>
        <taxon>Bacteria</taxon>
        <taxon>Bacillati</taxon>
        <taxon>Bacillota</taxon>
        <taxon>Clostridia</taxon>
        <taxon>Candidatus Scatosoma</taxon>
    </lineage>
</organism>
<comment type="caution">
    <text evidence="2">The sequence shown here is derived from an EMBL/GenBank/DDBJ whole genome shotgun (WGS) entry which is preliminary data.</text>
</comment>
<dbReference type="Pfam" id="PF01738">
    <property type="entry name" value="DLH"/>
    <property type="match status" value="1"/>
</dbReference>